<keyword evidence="2" id="KW-1185">Reference proteome</keyword>
<dbReference type="GO" id="GO:0030638">
    <property type="term" value="P:polyketide metabolic process"/>
    <property type="evidence" value="ECO:0007669"/>
    <property type="project" value="InterPro"/>
</dbReference>
<reference evidence="1 2" key="1">
    <citation type="submission" date="2019-01" db="EMBL/GenBank/DDBJ databases">
        <title>Novel species of Nocardioides.</title>
        <authorList>
            <person name="Liu Q."/>
            <person name="Xin Y.-H."/>
        </authorList>
    </citation>
    <scope>NUCLEOTIDE SEQUENCE [LARGE SCALE GENOMIC DNA]</scope>
    <source>
        <strain evidence="1 2">CGMCC 4.6882</strain>
    </source>
</reference>
<dbReference type="InterPro" id="IPR009959">
    <property type="entry name" value="Cyclase_SnoaL-like"/>
</dbReference>
<dbReference type="AlphaFoldDB" id="A0A4Q2RSE7"/>
<evidence type="ECO:0000313" key="1">
    <source>
        <dbReference type="EMBL" id="RYB91658.1"/>
    </source>
</evidence>
<proteinExistence type="predicted"/>
<name>A0A4Q2RSE7_9ACTN</name>
<dbReference type="SUPFAM" id="SSF54427">
    <property type="entry name" value="NTF2-like"/>
    <property type="match status" value="1"/>
</dbReference>
<protein>
    <recommendedName>
        <fullName evidence="3">Ester cyclase</fullName>
    </recommendedName>
</protein>
<dbReference type="OrthoDB" id="5181013at2"/>
<evidence type="ECO:0008006" key="3">
    <source>
        <dbReference type="Google" id="ProtNLM"/>
    </source>
</evidence>
<dbReference type="Gene3D" id="3.10.450.50">
    <property type="match status" value="1"/>
</dbReference>
<organism evidence="1 2">
    <name type="scientific">Nocardioides oleivorans</name>
    <dbReference type="NCBI Taxonomy" id="273676"/>
    <lineage>
        <taxon>Bacteria</taxon>
        <taxon>Bacillati</taxon>
        <taxon>Actinomycetota</taxon>
        <taxon>Actinomycetes</taxon>
        <taxon>Propionibacteriales</taxon>
        <taxon>Nocardioidaceae</taxon>
        <taxon>Nocardioides</taxon>
    </lineage>
</organism>
<comment type="caution">
    <text evidence="1">The sequence shown here is derived from an EMBL/GenBank/DDBJ whole genome shotgun (WGS) entry which is preliminary data.</text>
</comment>
<sequence>MTSLIDSTRTAALRSIALMAHGDLPEFQAVVALGAVNHEGASEPPACRAGGPEAFYATAVWLRSAFADLAHRVEHVVVEGDLAVVDTTMSGRHVGPFVVYDGDGCVDTVWAPTGRTFAVRQSHWLRVVDDLVTEHWATRDDLGQSFQLGWVPPTPAYLVRCALAKRRAVRTVQKARTSGEI</sequence>
<dbReference type="Pfam" id="PF07366">
    <property type="entry name" value="SnoaL"/>
    <property type="match status" value="1"/>
</dbReference>
<accession>A0A4Q2RSE7</accession>
<gene>
    <name evidence="1" type="ORF">EUA93_15990</name>
</gene>
<dbReference type="Proteomes" id="UP000294071">
    <property type="component" value="Unassembled WGS sequence"/>
</dbReference>
<dbReference type="InterPro" id="IPR032710">
    <property type="entry name" value="NTF2-like_dom_sf"/>
</dbReference>
<dbReference type="RefSeq" id="WP_129401325.1">
    <property type="nucleotide sequence ID" value="NZ_SDWT01000002.1"/>
</dbReference>
<evidence type="ECO:0000313" key="2">
    <source>
        <dbReference type="Proteomes" id="UP000294071"/>
    </source>
</evidence>
<dbReference type="EMBL" id="SDWT01000002">
    <property type="protein sequence ID" value="RYB91658.1"/>
    <property type="molecule type" value="Genomic_DNA"/>
</dbReference>